<gene>
    <name evidence="4" type="ORF">FHR21_000197</name>
</gene>
<organism evidence="4 5">
    <name type="scientific">Sphingopyxis panaciterrulae</name>
    <dbReference type="NCBI Taxonomy" id="462372"/>
    <lineage>
        <taxon>Bacteria</taxon>
        <taxon>Pseudomonadati</taxon>
        <taxon>Pseudomonadota</taxon>
        <taxon>Alphaproteobacteria</taxon>
        <taxon>Sphingomonadales</taxon>
        <taxon>Sphingomonadaceae</taxon>
        <taxon>Sphingopyxis</taxon>
    </lineage>
</organism>
<dbReference type="RefSeq" id="WP_184094407.1">
    <property type="nucleotide sequence ID" value="NZ_JACIJH010000001.1"/>
</dbReference>
<dbReference type="GO" id="GO:0009279">
    <property type="term" value="C:cell outer membrane"/>
    <property type="evidence" value="ECO:0007669"/>
    <property type="project" value="UniProtKB-SubCell"/>
</dbReference>
<dbReference type="InterPro" id="IPR036942">
    <property type="entry name" value="Beta-barrel_TonB_sf"/>
</dbReference>
<protein>
    <recommendedName>
        <fullName evidence="6">TonB-dependent receptor-like beta-barrel domain-containing protein</fullName>
    </recommendedName>
</protein>
<dbReference type="Gene3D" id="2.40.170.20">
    <property type="entry name" value="TonB-dependent receptor, beta-barrel domain"/>
    <property type="match status" value="1"/>
</dbReference>
<dbReference type="AlphaFoldDB" id="A0A7W9B2F1"/>
<proteinExistence type="predicted"/>
<evidence type="ECO:0000256" key="3">
    <source>
        <dbReference type="ARBA" id="ARBA00023237"/>
    </source>
</evidence>
<comment type="caution">
    <text evidence="4">The sequence shown here is derived from an EMBL/GenBank/DDBJ whole genome shotgun (WGS) entry which is preliminary data.</text>
</comment>
<reference evidence="4 5" key="1">
    <citation type="submission" date="2020-08" db="EMBL/GenBank/DDBJ databases">
        <title>Genomic Encyclopedia of Type Strains, Phase IV (KMG-IV): sequencing the most valuable type-strain genomes for metagenomic binning, comparative biology and taxonomic classification.</title>
        <authorList>
            <person name="Goeker M."/>
        </authorList>
    </citation>
    <scope>NUCLEOTIDE SEQUENCE [LARGE SCALE GENOMIC DNA]</scope>
    <source>
        <strain evidence="4 5">DSM 27163</strain>
    </source>
</reference>
<keyword evidence="3" id="KW-0998">Cell outer membrane</keyword>
<evidence type="ECO:0000313" key="4">
    <source>
        <dbReference type="EMBL" id="MBB5704872.1"/>
    </source>
</evidence>
<keyword evidence="2" id="KW-0472">Membrane</keyword>
<evidence type="ECO:0000313" key="5">
    <source>
        <dbReference type="Proteomes" id="UP000537161"/>
    </source>
</evidence>
<comment type="subcellular location">
    <subcellularLocation>
        <location evidence="1">Cell outer membrane</location>
    </subcellularLocation>
</comment>
<name>A0A7W9B2F1_9SPHN</name>
<evidence type="ECO:0008006" key="6">
    <source>
        <dbReference type="Google" id="ProtNLM"/>
    </source>
</evidence>
<evidence type="ECO:0000256" key="1">
    <source>
        <dbReference type="ARBA" id="ARBA00004442"/>
    </source>
</evidence>
<dbReference type="SUPFAM" id="SSF56935">
    <property type="entry name" value="Porins"/>
    <property type="match status" value="1"/>
</dbReference>
<keyword evidence="5" id="KW-1185">Reference proteome</keyword>
<accession>A0A7W9B2F1</accession>
<dbReference type="EMBL" id="JACIJH010000001">
    <property type="protein sequence ID" value="MBB5704872.1"/>
    <property type="molecule type" value="Genomic_DNA"/>
</dbReference>
<dbReference type="Proteomes" id="UP000537161">
    <property type="component" value="Unassembled WGS sequence"/>
</dbReference>
<sequence>MSLSIGRRSPITFNAGVVRFRGEVYNINHAFDLASIFGGANPGRLELNAEATHTSLLTTSVTGSSFTRTDNTVDQPDWSGRFTATYINGGFRASYQLAYLDSVLWQPDATIESTPVPVLKRNIRHNLSMQYDMGQFLIRAGVNNLTNVEPSYPSLSYGDIIGRELYIGVRVKI</sequence>
<evidence type="ECO:0000256" key="2">
    <source>
        <dbReference type="ARBA" id="ARBA00023136"/>
    </source>
</evidence>